<keyword evidence="3" id="KW-0732">Signal</keyword>
<dbReference type="InterPro" id="IPR006311">
    <property type="entry name" value="TAT_signal"/>
</dbReference>
<comment type="similarity">
    <text evidence="1">Belongs to the peptidase S13 family.</text>
</comment>
<sequence length="496" mass="52967">MRSDLNHSRLSRRLFLASLAACTSSVAIAQTQVAPTGAKRVVVPIPSLSQIMAKYAVSGDQSIVVMDVATGRVLEQVNAGKSLPPASVTKVATTLYGLRNLGSDFHYVTRLVGSGKVANGVLQGDLTLMGGGDPLLDTDALGAMAQRLATKGIRGVAGKFQVHSDALPYQRVIDKEQLDHVGYNASVSGLNLNFNRVFFEWKRNGSGHEISLTAKGRKYAPRVSGIKLNTAARKFPVYAYRSVNGADHWTVASGALGGGGSRWLPVRAPANYAAETFRAIAQELGVTLPNPTTTRTNPRGVVLAQYNSDSLAAITRDMLKFSNNLTAEVVGLTASKRRKVSGKSLAASGKEMGNWLAKTYKVKGAKFVDHSGLGDGSRISGRDMVLLLRRDGWNGPLRGLLKDIGLRDANWKAAPIAGVSVVAKTGTLNFTSALAGYVECPNGRQLAFAIFTADQRKRAAIAKDQTDRAPGAKSWARGSRILQHQLIARWAKVYGA</sequence>
<dbReference type="Proteomes" id="UP000634455">
    <property type="component" value="Unassembled WGS sequence"/>
</dbReference>
<keyword evidence="4" id="KW-0121">Carboxypeptidase</keyword>
<dbReference type="InterPro" id="IPR012338">
    <property type="entry name" value="Beta-lactam/transpept-like"/>
</dbReference>
<keyword evidence="4" id="KW-0645">Protease</keyword>
<dbReference type="Pfam" id="PF02113">
    <property type="entry name" value="Peptidase_S13"/>
    <property type="match status" value="1"/>
</dbReference>
<dbReference type="PANTHER" id="PTHR30023">
    <property type="entry name" value="D-ALANYL-D-ALANINE CARBOXYPEPTIDASE"/>
    <property type="match status" value="1"/>
</dbReference>
<dbReference type="EMBL" id="BMZF01000003">
    <property type="protein sequence ID" value="GHA50942.1"/>
    <property type="molecule type" value="Genomic_DNA"/>
</dbReference>
<dbReference type="PANTHER" id="PTHR30023:SF0">
    <property type="entry name" value="PENICILLIN-SENSITIVE CARBOXYPEPTIDASE A"/>
    <property type="match status" value="1"/>
</dbReference>
<feature type="signal peptide" evidence="3">
    <location>
        <begin position="1"/>
        <end position="29"/>
    </location>
</feature>
<comment type="caution">
    <text evidence="4">The sequence shown here is derived from an EMBL/GenBank/DDBJ whole genome shotgun (WGS) entry which is preliminary data.</text>
</comment>
<dbReference type="NCBIfam" id="TIGR00666">
    <property type="entry name" value="PBP4"/>
    <property type="match status" value="1"/>
</dbReference>
<evidence type="ECO:0000256" key="1">
    <source>
        <dbReference type="ARBA" id="ARBA00006096"/>
    </source>
</evidence>
<dbReference type="GO" id="GO:0004180">
    <property type="term" value="F:carboxypeptidase activity"/>
    <property type="evidence" value="ECO:0007669"/>
    <property type="project" value="UniProtKB-KW"/>
</dbReference>
<protein>
    <submittedName>
        <fullName evidence="4">D-alanyl-D-alanine carboxypeptidase</fullName>
    </submittedName>
</protein>
<evidence type="ECO:0000256" key="3">
    <source>
        <dbReference type="SAM" id="SignalP"/>
    </source>
</evidence>
<name>A0ABQ3CZ90_9RHOB</name>
<keyword evidence="2" id="KW-0378">Hydrolase</keyword>
<dbReference type="InterPro" id="IPR000667">
    <property type="entry name" value="Peptidase_S13"/>
</dbReference>
<organism evidence="4 5">
    <name type="scientific">Paramylibacter ulvae</name>
    <dbReference type="NCBI Taxonomy" id="1651968"/>
    <lineage>
        <taxon>Bacteria</taxon>
        <taxon>Pseudomonadati</taxon>
        <taxon>Pseudomonadota</taxon>
        <taxon>Alphaproteobacteria</taxon>
        <taxon>Rhodobacterales</taxon>
        <taxon>Paracoccaceae</taxon>
        <taxon>Paramylibacter</taxon>
    </lineage>
</organism>
<reference evidence="5" key="1">
    <citation type="journal article" date="2019" name="Int. J. Syst. Evol. Microbiol.">
        <title>The Global Catalogue of Microorganisms (GCM) 10K type strain sequencing project: providing services to taxonomists for standard genome sequencing and annotation.</title>
        <authorList>
            <consortium name="The Broad Institute Genomics Platform"/>
            <consortium name="The Broad Institute Genome Sequencing Center for Infectious Disease"/>
            <person name="Wu L."/>
            <person name="Ma J."/>
        </authorList>
    </citation>
    <scope>NUCLEOTIDE SEQUENCE [LARGE SCALE GENOMIC DNA]</scope>
    <source>
        <strain evidence="5">KCTC 32465</strain>
    </source>
</reference>
<gene>
    <name evidence="4" type="ORF">GCM10008927_15250</name>
</gene>
<dbReference type="Gene3D" id="3.40.710.10">
    <property type="entry name" value="DD-peptidase/beta-lactamase superfamily"/>
    <property type="match status" value="2"/>
</dbReference>
<proteinExistence type="inferred from homology"/>
<keyword evidence="5" id="KW-1185">Reference proteome</keyword>
<accession>A0ABQ3CZ90</accession>
<feature type="chain" id="PRO_5046145147" evidence="3">
    <location>
        <begin position="30"/>
        <end position="496"/>
    </location>
</feature>
<dbReference type="Gene3D" id="3.50.80.20">
    <property type="entry name" value="D-Ala-D-Ala carboxypeptidase C, peptidase S13"/>
    <property type="match status" value="1"/>
</dbReference>
<dbReference type="PROSITE" id="PS51318">
    <property type="entry name" value="TAT"/>
    <property type="match status" value="1"/>
</dbReference>
<evidence type="ECO:0000256" key="2">
    <source>
        <dbReference type="ARBA" id="ARBA00022801"/>
    </source>
</evidence>
<dbReference type="SUPFAM" id="SSF56601">
    <property type="entry name" value="beta-lactamase/transpeptidase-like"/>
    <property type="match status" value="1"/>
</dbReference>
<evidence type="ECO:0000313" key="4">
    <source>
        <dbReference type="EMBL" id="GHA50942.1"/>
    </source>
</evidence>
<dbReference type="RefSeq" id="WP_189639989.1">
    <property type="nucleotide sequence ID" value="NZ_BMZF01000003.1"/>
</dbReference>
<dbReference type="PRINTS" id="PR00922">
    <property type="entry name" value="DADACBPTASE3"/>
</dbReference>
<evidence type="ECO:0000313" key="5">
    <source>
        <dbReference type="Proteomes" id="UP000634455"/>
    </source>
</evidence>